<proteinExistence type="inferred from homology"/>
<evidence type="ECO:0000259" key="6">
    <source>
        <dbReference type="Pfam" id="PF01191"/>
    </source>
</evidence>
<evidence type="ECO:0000256" key="2">
    <source>
        <dbReference type="ARBA" id="ARBA00020809"/>
    </source>
</evidence>
<dbReference type="EMBL" id="SBIQ01000087">
    <property type="protein sequence ID" value="KAF7683440.1"/>
    <property type="molecule type" value="Genomic_DNA"/>
</dbReference>
<dbReference type="InterPro" id="IPR014381">
    <property type="entry name" value="Arch_Rpo5/euc_Rpb5"/>
</dbReference>
<evidence type="ECO:0000256" key="3">
    <source>
        <dbReference type="ARBA" id="ARBA00023163"/>
    </source>
</evidence>
<dbReference type="HAMAP" id="MF_00025">
    <property type="entry name" value="RNApol_Rpo5_RPB5"/>
    <property type="match status" value="1"/>
</dbReference>
<dbReference type="InterPro" id="IPR035913">
    <property type="entry name" value="RPB5-like_sf"/>
</dbReference>
<protein>
    <recommendedName>
        <fullName evidence="2">DNA-directed RNA polymerases I, II, and III subunit RPABC1</fullName>
    </recommendedName>
</protein>
<dbReference type="NCBIfam" id="NF007129">
    <property type="entry name" value="PRK09570.1"/>
    <property type="match status" value="1"/>
</dbReference>
<dbReference type="PANTHER" id="PTHR10535:SF0">
    <property type="entry name" value="DNA-DIRECTED RNA POLYMERASES I, II, AND III SUBUNIT RPABC1"/>
    <property type="match status" value="1"/>
</dbReference>
<dbReference type="InterPro" id="IPR020608">
    <property type="entry name" value="RNA_pol_subH/Rpb5_CS"/>
</dbReference>
<dbReference type="PANTHER" id="PTHR10535">
    <property type="entry name" value="DNA-DIRECTED RNA POLYMERASES I, II, AND III SUBUNIT RPABC1"/>
    <property type="match status" value="1"/>
</dbReference>
<evidence type="ECO:0000313" key="9">
    <source>
        <dbReference type="Proteomes" id="UP001516464"/>
    </source>
</evidence>
<dbReference type="InterPro" id="IPR005571">
    <property type="entry name" value="RNA_pol_Rpb5_N"/>
</dbReference>
<comment type="subcellular location">
    <subcellularLocation>
        <location evidence="1">Nucleus</location>
    </subcellularLocation>
</comment>
<dbReference type="GO" id="GO:0000428">
    <property type="term" value="C:DNA-directed RNA polymerase complex"/>
    <property type="evidence" value="ECO:0007669"/>
    <property type="project" value="UniProtKB-KW"/>
</dbReference>
<keyword evidence="4" id="KW-0539">Nucleus</keyword>
<evidence type="ECO:0000256" key="5">
    <source>
        <dbReference type="ARBA" id="ARBA00025765"/>
    </source>
</evidence>
<keyword evidence="8" id="KW-0240">DNA-directed RNA polymerase</keyword>
<dbReference type="SUPFAM" id="SSF55287">
    <property type="entry name" value="RPB5-like RNA polymerase subunit"/>
    <property type="match status" value="1"/>
</dbReference>
<dbReference type="SUPFAM" id="SSF53036">
    <property type="entry name" value="Eukaryotic RPB5 N-terminal domain"/>
    <property type="match status" value="1"/>
</dbReference>
<dbReference type="Gene3D" id="3.90.940.20">
    <property type="entry name" value="RPB5-like RNA polymerase subunit"/>
    <property type="match status" value="1"/>
</dbReference>
<keyword evidence="9" id="KW-1185">Reference proteome</keyword>
<evidence type="ECO:0000256" key="4">
    <source>
        <dbReference type="ARBA" id="ARBA00023242"/>
    </source>
</evidence>
<feature type="domain" description="RNA polymerase Rpb5 N-terminal" evidence="7">
    <location>
        <begin position="3"/>
        <end position="79"/>
    </location>
</feature>
<gene>
    <name evidence="8" type="primary">NRPB5A</name>
    <name evidence="8" type="ORF">TCON_1359</name>
</gene>
<reference evidence="8 9" key="1">
    <citation type="submission" date="2019-01" db="EMBL/GenBank/DDBJ databases">
        <title>Genomes sequencing and comparative genomics of infectious freshwater microsporidia, Cucumispora dikerogammari and Thelohania contejeani.</title>
        <authorList>
            <person name="Cormier A."/>
            <person name="Giraud I."/>
            <person name="Wattier R."/>
            <person name="Teixeira M."/>
            <person name="Grandjean F."/>
            <person name="Rigaud T."/>
            <person name="Cordaux R."/>
        </authorList>
    </citation>
    <scope>NUCLEOTIDE SEQUENCE [LARGE SCALE GENOMIC DNA]</scope>
    <source>
        <strain evidence="8">T1</strain>
        <tissue evidence="8">Spores</tissue>
    </source>
</reference>
<dbReference type="PIRSF" id="PIRSF000747">
    <property type="entry name" value="RPB5"/>
    <property type="match status" value="1"/>
</dbReference>
<organism evidence="8 9">
    <name type="scientific">Astathelohania contejeani</name>
    <dbReference type="NCBI Taxonomy" id="164912"/>
    <lineage>
        <taxon>Eukaryota</taxon>
        <taxon>Fungi</taxon>
        <taxon>Fungi incertae sedis</taxon>
        <taxon>Microsporidia</taxon>
        <taxon>Astathelohaniidae</taxon>
        <taxon>Astathelohania</taxon>
    </lineage>
</organism>
<name>A0ABQ7HZ58_9MICR</name>
<keyword evidence="3" id="KW-0804">Transcription</keyword>
<evidence type="ECO:0000313" key="8">
    <source>
        <dbReference type="EMBL" id="KAF7683440.1"/>
    </source>
</evidence>
<dbReference type="Gene3D" id="3.40.1340.10">
    <property type="entry name" value="RNA polymerase, Rpb5, N-terminal domain"/>
    <property type="match status" value="1"/>
</dbReference>
<dbReference type="Pfam" id="PF01191">
    <property type="entry name" value="RNA_pol_Rpb5_C"/>
    <property type="match status" value="1"/>
</dbReference>
<dbReference type="Proteomes" id="UP001516464">
    <property type="component" value="Unassembled WGS sequence"/>
</dbReference>
<dbReference type="InterPro" id="IPR000783">
    <property type="entry name" value="RNA_pol_subH/Rpb5_C"/>
</dbReference>
<evidence type="ECO:0000256" key="1">
    <source>
        <dbReference type="ARBA" id="ARBA00004123"/>
    </source>
</evidence>
<accession>A0ABQ7HZ58</accession>
<dbReference type="PROSITE" id="PS01110">
    <property type="entry name" value="RNA_POL_H_23KD"/>
    <property type="match status" value="1"/>
</dbReference>
<dbReference type="Pfam" id="PF03871">
    <property type="entry name" value="RNA_pol_Rpb5_N"/>
    <property type="match status" value="1"/>
</dbReference>
<evidence type="ECO:0000259" key="7">
    <source>
        <dbReference type="Pfam" id="PF03871"/>
    </source>
</evidence>
<sequence length="199" mass="23266">MSEEYRRLWLCRKTLTEMLTDRGYQVAQLPTKEEFVARYPSLLTRSTLNFAASKEQRTIMVHFCDELKLGIKQIKSILETYERQGVFNIILVCREAPSSASQKVLNELSTNFTVEIFKEDELLFNITTHELVPKHTILGNEEKENMMRSMRVKEYQLPKILKSDPVARYFGAKVGDVFKIERRSNSGVKSLYYRIVIDK</sequence>
<comment type="caution">
    <text evidence="8">The sequence shown here is derived from an EMBL/GenBank/DDBJ whole genome shotgun (WGS) entry which is preliminary data.</text>
</comment>
<dbReference type="InterPro" id="IPR036710">
    <property type="entry name" value="RNA_pol_Rpb5_N_sf"/>
</dbReference>
<comment type="similarity">
    <text evidence="5">Belongs to the archaeal Rpo5/eukaryotic RPB5 RNA polymerase subunit family.</text>
</comment>
<feature type="domain" description="RNA polymerase subunit H/Rpb5 C-terminal" evidence="6">
    <location>
        <begin position="124"/>
        <end position="196"/>
    </location>
</feature>